<evidence type="ECO:0000313" key="3">
    <source>
        <dbReference type="Proteomes" id="UP000245680"/>
    </source>
</evidence>
<feature type="compositionally biased region" description="Polar residues" evidence="1">
    <location>
        <begin position="22"/>
        <end position="34"/>
    </location>
</feature>
<feature type="region of interest" description="Disordered" evidence="1">
    <location>
        <begin position="1"/>
        <end position="35"/>
    </location>
</feature>
<accession>A0A2V2L6M6</accession>
<organism evidence="2 3">
    <name type="scientific">Meridianimarinicoccus roseus</name>
    <dbReference type="NCBI Taxonomy" id="2072018"/>
    <lineage>
        <taxon>Bacteria</taxon>
        <taxon>Pseudomonadati</taxon>
        <taxon>Pseudomonadota</taxon>
        <taxon>Alphaproteobacteria</taxon>
        <taxon>Rhodobacterales</taxon>
        <taxon>Paracoccaceae</taxon>
        <taxon>Meridianimarinicoccus</taxon>
    </lineage>
</organism>
<name>A0A2V2L6M6_9RHOB</name>
<comment type="caution">
    <text evidence="2">The sequence shown here is derived from an EMBL/GenBank/DDBJ whole genome shotgun (WGS) entry which is preliminary data.</text>
</comment>
<proteinExistence type="predicted"/>
<gene>
    <name evidence="2" type="ORF">DKT77_18835</name>
</gene>
<evidence type="ECO:0000313" key="2">
    <source>
        <dbReference type="EMBL" id="PWR01078.1"/>
    </source>
</evidence>
<dbReference type="EMBL" id="QGKU01000061">
    <property type="protein sequence ID" value="PWR01078.1"/>
    <property type="molecule type" value="Genomic_DNA"/>
</dbReference>
<dbReference type="Proteomes" id="UP000245680">
    <property type="component" value="Unassembled WGS sequence"/>
</dbReference>
<keyword evidence="3" id="KW-1185">Reference proteome</keyword>
<evidence type="ECO:0000256" key="1">
    <source>
        <dbReference type="SAM" id="MobiDB-lite"/>
    </source>
</evidence>
<protein>
    <submittedName>
        <fullName evidence="2">Uncharacterized protein</fullName>
    </submittedName>
</protein>
<feature type="compositionally biased region" description="Polar residues" evidence="1">
    <location>
        <begin position="1"/>
        <end position="10"/>
    </location>
</feature>
<sequence length="88" mass="9096">MARASSQPNASDRDTGPRSRDSQWNTGISGTEASAETGLIAAVGFTLPVSAGRTKVIASHATVPASKPAAVPGSRAARPRERRPKIVM</sequence>
<feature type="region of interest" description="Disordered" evidence="1">
    <location>
        <begin position="62"/>
        <end position="88"/>
    </location>
</feature>
<feature type="compositionally biased region" description="Basic and acidic residues" evidence="1">
    <location>
        <begin position="11"/>
        <end position="21"/>
    </location>
</feature>
<reference evidence="2 3" key="1">
    <citation type="submission" date="2018-05" db="EMBL/GenBank/DDBJ databases">
        <title>Rhodobacteraceae gen. nov., sp. nov. isolated from sea water.</title>
        <authorList>
            <person name="Ren Y."/>
        </authorList>
    </citation>
    <scope>NUCLEOTIDE SEQUENCE [LARGE SCALE GENOMIC DNA]</scope>
    <source>
        <strain evidence="2 3">TG-679</strain>
    </source>
</reference>
<dbReference type="AlphaFoldDB" id="A0A2V2L6M6"/>